<organism evidence="2 3">
    <name type="scientific">Kineosporia corallincola</name>
    <dbReference type="NCBI Taxonomy" id="2835133"/>
    <lineage>
        <taxon>Bacteria</taxon>
        <taxon>Bacillati</taxon>
        <taxon>Actinomycetota</taxon>
        <taxon>Actinomycetes</taxon>
        <taxon>Kineosporiales</taxon>
        <taxon>Kineosporiaceae</taxon>
        <taxon>Kineosporia</taxon>
    </lineage>
</organism>
<gene>
    <name evidence="2" type="ORF">KIH74_03710</name>
</gene>
<proteinExistence type="predicted"/>
<evidence type="ECO:0000313" key="2">
    <source>
        <dbReference type="EMBL" id="MBT0768015.1"/>
    </source>
</evidence>
<evidence type="ECO:0000313" key="3">
    <source>
        <dbReference type="Proteomes" id="UP001197247"/>
    </source>
</evidence>
<protein>
    <submittedName>
        <fullName evidence="2">Uncharacterized protein</fullName>
    </submittedName>
</protein>
<dbReference type="RefSeq" id="WP_214154275.1">
    <property type="nucleotide sequence ID" value="NZ_JAHBAY010000001.1"/>
</dbReference>
<sequence>MSGSLSSHTRVADPRPAGLAAIPTQSGSHTHCRTCLAPAPESLYRVVGVWSVINSIALWDCESCARERILEIEDGQDVRGSRR</sequence>
<dbReference type="EMBL" id="JAHBAY010000001">
    <property type="protein sequence ID" value="MBT0768015.1"/>
    <property type="molecule type" value="Genomic_DNA"/>
</dbReference>
<name>A0ABS5TAC2_9ACTN</name>
<comment type="caution">
    <text evidence="2">The sequence shown here is derived from an EMBL/GenBank/DDBJ whole genome shotgun (WGS) entry which is preliminary data.</text>
</comment>
<keyword evidence="3" id="KW-1185">Reference proteome</keyword>
<feature type="region of interest" description="Disordered" evidence="1">
    <location>
        <begin position="1"/>
        <end position="28"/>
    </location>
</feature>
<accession>A0ABS5TAC2</accession>
<reference evidence="2 3" key="1">
    <citation type="submission" date="2021-05" db="EMBL/GenBank/DDBJ databases">
        <title>Kineosporia and Streptomyces sp. nov. two new marine actinobacteria isolated from Coral.</title>
        <authorList>
            <person name="Buangrab K."/>
            <person name="Sutthacheep M."/>
            <person name="Yeemin T."/>
            <person name="Harunari E."/>
            <person name="Igarashi Y."/>
            <person name="Kanchanasin P."/>
            <person name="Tanasupawat S."/>
            <person name="Phongsopitanun W."/>
        </authorList>
    </citation>
    <scope>NUCLEOTIDE SEQUENCE [LARGE SCALE GENOMIC DNA]</scope>
    <source>
        <strain evidence="2 3">J2-2</strain>
    </source>
</reference>
<dbReference type="Proteomes" id="UP001197247">
    <property type="component" value="Unassembled WGS sequence"/>
</dbReference>
<evidence type="ECO:0000256" key="1">
    <source>
        <dbReference type="SAM" id="MobiDB-lite"/>
    </source>
</evidence>